<evidence type="ECO:0000313" key="6">
    <source>
        <dbReference type="Proteomes" id="UP001286313"/>
    </source>
</evidence>
<reference evidence="5" key="1">
    <citation type="submission" date="2023-10" db="EMBL/GenBank/DDBJ databases">
        <title>Genome assemblies of two species of porcelain crab, Petrolisthes cinctipes and Petrolisthes manimaculis (Anomura: Porcellanidae).</title>
        <authorList>
            <person name="Angst P."/>
        </authorList>
    </citation>
    <scope>NUCLEOTIDE SEQUENCE</scope>
    <source>
        <strain evidence="5">PB745_01</strain>
        <tissue evidence="5">Gill</tissue>
    </source>
</reference>
<dbReference type="Gene3D" id="3.90.215.10">
    <property type="entry name" value="Gamma Fibrinogen, chain A, domain 1"/>
    <property type="match status" value="1"/>
</dbReference>
<proteinExistence type="predicted"/>
<feature type="domain" description="Fibrinogen C-terminal" evidence="4">
    <location>
        <begin position="298"/>
        <end position="528"/>
    </location>
</feature>
<keyword evidence="3" id="KW-0732">Signal</keyword>
<protein>
    <recommendedName>
        <fullName evidence="4">Fibrinogen C-terminal domain-containing protein</fullName>
    </recommendedName>
</protein>
<sequence>MMASTIMLLLVVAVVKCMSLTVNAIHFQNFDSNHDAPFRALEALINTLQKEVVDIRKEVHTRMDTMKYELTCEIRNMKEALSKEREEMSVKVDQVGVEMADFKKKLKRGLRRVGMQSDDIKGELRSQKAELFAVRNSVYDAREEVVDKTNMLLQKVNSTNSSVVVHLTDLRAKLYKINHNLAFISDEHTRMMQVVTRRFRPTNKSYTVPEDYDDGGRILPGCTYTPLDTHELGLDTINNKTFFNDSLGGIPRGGPVGSGGGRIGPLDGWGDGDGSGPPANAQFPTMPEDCNNDKQRYLEYPPFPVDCKAVFDQGFMEDGVYRIKPPDLATRDVYCDQHTAGGGWTVAVLRRKLVRHISFNRSWHEYEVGFGDPRREYWIGLKALHSLTKGRPHQLRADMEDWEGNNAWASYNFFSVAGPEDKYRLRISGYSGTAGDSMRHSHLQMFSTVDHDNDQEDFFFLSHIHTGGSCARGRGGGGWWWGRCACTQPTGQYRRGRYQGPERGVTWWHWKDSNYSLKTLVLKFRPLE</sequence>
<evidence type="ECO:0000313" key="5">
    <source>
        <dbReference type="EMBL" id="KAK3856758.1"/>
    </source>
</evidence>
<feature type="region of interest" description="Disordered" evidence="2">
    <location>
        <begin position="267"/>
        <end position="286"/>
    </location>
</feature>
<feature type="coiled-coil region" evidence="1">
    <location>
        <begin position="38"/>
        <end position="87"/>
    </location>
</feature>
<evidence type="ECO:0000256" key="1">
    <source>
        <dbReference type="SAM" id="Coils"/>
    </source>
</evidence>
<name>A0AAE1BUL1_PETCI</name>
<dbReference type="CDD" id="cd00087">
    <property type="entry name" value="FReD"/>
    <property type="match status" value="1"/>
</dbReference>
<dbReference type="InterPro" id="IPR050373">
    <property type="entry name" value="Fibrinogen_C-term_domain"/>
</dbReference>
<dbReference type="InterPro" id="IPR014716">
    <property type="entry name" value="Fibrinogen_a/b/g_C_1"/>
</dbReference>
<dbReference type="SMART" id="SM00186">
    <property type="entry name" value="FBG"/>
    <property type="match status" value="1"/>
</dbReference>
<dbReference type="PANTHER" id="PTHR19143">
    <property type="entry name" value="FIBRINOGEN/TENASCIN/ANGIOPOEITIN"/>
    <property type="match status" value="1"/>
</dbReference>
<dbReference type="SUPFAM" id="SSF56496">
    <property type="entry name" value="Fibrinogen C-terminal domain-like"/>
    <property type="match status" value="1"/>
</dbReference>
<keyword evidence="1" id="KW-0175">Coiled coil</keyword>
<organism evidence="5 6">
    <name type="scientific">Petrolisthes cinctipes</name>
    <name type="common">Flat porcelain crab</name>
    <dbReference type="NCBI Taxonomy" id="88211"/>
    <lineage>
        <taxon>Eukaryota</taxon>
        <taxon>Metazoa</taxon>
        <taxon>Ecdysozoa</taxon>
        <taxon>Arthropoda</taxon>
        <taxon>Crustacea</taxon>
        <taxon>Multicrustacea</taxon>
        <taxon>Malacostraca</taxon>
        <taxon>Eumalacostraca</taxon>
        <taxon>Eucarida</taxon>
        <taxon>Decapoda</taxon>
        <taxon>Pleocyemata</taxon>
        <taxon>Anomura</taxon>
        <taxon>Galatheoidea</taxon>
        <taxon>Porcellanidae</taxon>
        <taxon>Petrolisthes</taxon>
    </lineage>
</organism>
<dbReference type="InterPro" id="IPR002181">
    <property type="entry name" value="Fibrinogen_a/b/g_C_dom"/>
</dbReference>
<dbReference type="Pfam" id="PF00147">
    <property type="entry name" value="Fibrinogen_C"/>
    <property type="match status" value="1"/>
</dbReference>
<gene>
    <name evidence="5" type="ORF">Pcinc_036935</name>
</gene>
<dbReference type="PROSITE" id="PS51406">
    <property type="entry name" value="FIBRINOGEN_C_2"/>
    <property type="match status" value="1"/>
</dbReference>
<evidence type="ECO:0000256" key="3">
    <source>
        <dbReference type="SAM" id="SignalP"/>
    </source>
</evidence>
<feature type="signal peptide" evidence="3">
    <location>
        <begin position="1"/>
        <end position="24"/>
    </location>
</feature>
<dbReference type="AlphaFoldDB" id="A0AAE1BUL1"/>
<evidence type="ECO:0000256" key="2">
    <source>
        <dbReference type="SAM" id="MobiDB-lite"/>
    </source>
</evidence>
<feature type="chain" id="PRO_5042138725" description="Fibrinogen C-terminal domain-containing protein" evidence="3">
    <location>
        <begin position="25"/>
        <end position="528"/>
    </location>
</feature>
<comment type="caution">
    <text evidence="5">The sequence shown here is derived from an EMBL/GenBank/DDBJ whole genome shotgun (WGS) entry which is preliminary data.</text>
</comment>
<dbReference type="EMBL" id="JAWQEG010005793">
    <property type="protein sequence ID" value="KAK3856758.1"/>
    <property type="molecule type" value="Genomic_DNA"/>
</dbReference>
<keyword evidence="6" id="KW-1185">Reference proteome</keyword>
<dbReference type="InterPro" id="IPR036056">
    <property type="entry name" value="Fibrinogen-like_C"/>
</dbReference>
<accession>A0AAE1BUL1</accession>
<dbReference type="GO" id="GO:0005615">
    <property type="term" value="C:extracellular space"/>
    <property type="evidence" value="ECO:0007669"/>
    <property type="project" value="TreeGrafter"/>
</dbReference>
<dbReference type="NCBIfam" id="NF040941">
    <property type="entry name" value="GGGWT_bact"/>
    <property type="match status" value="1"/>
</dbReference>
<dbReference type="Proteomes" id="UP001286313">
    <property type="component" value="Unassembled WGS sequence"/>
</dbReference>
<evidence type="ECO:0000259" key="4">
    <source>
        <dbReference type="PROSITE" id="PS51406"/>
    </source>
</evidence>